<comment type="similarity">
    <text evidence="1">Belongs to the SMC family. SbcC subfamily.</text>
</comment>
<dbReference type="GO" id="GO:0006302">
    <property type="term" value="P:double-strand break repair"/>
    <property type="evidence" value="ECO:0007669"/>
    <property type="project" value="InterPro"/>
</dbReference>
<feature type="coiled-coil region" evidence="4">
    <location>
        <begin position="611"/>
        <end position="673"/>
    </location>
</feature>
<proteinExistence type="inferred from homology"/>
<dbReference type="Gene3D" id="3.40.50.300">
    <property type="entry name" value="P-loop containing nucleotide triphosphate hydrolases"/>
    <property type="match status" value="2"/>
</dbReference>
<feature type="coiled-coil region" evidence="4">
    <location>
        <begin position="809"/>
        <end position="836"/>
    </location>
</feature>
<feature type="coiled-coil region" evidence="4">
    <location>
        <begin position="316"/>
        <end position="376"/>
    </location>
</feature>
<reference evidence="7 8" key="1">
    <citation type="submission" date="2014-12" db="EMBL/GenBank/DDBJ databases">
        <title>Genome sequencing of Microbacterium hominis TPW29.</title>
        <authorList>
            <person name="Tan P.W."/>
            <person name="Chan K.-G."/>
        </authorList>
    </citation>
    <scope>NUCLEOTIDE SEQUENCE [LARGE SCALE GENOMIC DNA]</scope>
    <source>
        <strain evidence="7 8">TPW29</strain>
    </source>
</reference>
<feature type="region of interest" description="Disordered" evidence="5">
    <location>
        <begin position="235"/>
        <end position="268"/>
    </location>
</feature>
<dbReference type="GO" id="GO:0016887">
    <property type="term" value="F:ATP hydrolysis activity"/>
    <property type="evidence" value="ECO:0007669"/>
    <property type="project" value="InterPro"/>
</dbReference>
<dbReference type="SUPFAM" id="SSF52540">
    <property type="entry name" value="P-loop containing nucleoside triphosphate hydrolases"/>
    <property type="match status" value="1"/>
</dbReference>
<dbReference type="InterPro" id="IPR027417">
    <property type="entry name" value="P-loop_NTPase"/>
</dbReference>
<keyword evidence="4" id="KW-0175">Coiled coil</keyword>
<feature type="domain" description="Rad50/SbcC-type AAA" evidence="6">
    <location>
        <begin position="5"/>
        <end position="200"/>
    </location>
</feature>
<dbReference type="RefSeq" id="WP_039416450.1">
    <property type="nucleotide sequence ID" value="NZ_JWSZ01000016.1"/>
</dbReference>
<dbReference type="Proteomes" id="UP000031202">
    <property type="component" value="Unassembled WGS sequence"/>
</dbReference>
<evidence type="ECO:0000256" key="1">
    <source>
        <dbReference type="ARBA" id="ARBA00006930"/>
    </source>
</evidence>
<dbReference type="AlphaFoldDB" id="A0A0B4C691"/>
<protein>
    <recommendedName>
        <fullName evidence="3">Nuclease SbcCD subunit C</fullName>
    </recommendedName>
</protein>
<dbReference type="EMBL" id="JWSZ01000016">
    <property type="protein sequence ID" value="KIC56559.1"/>
    <property type="molecule type" value="Genomic_DNA"/>
</dbReference>
<evidence type="ECO:0000256" key="2">
    <source>
        <dbReference type="ARBA" id="ARBA00011322"/>
    </source>
</evidence>
<evidence type="ECO:0000256" key="4">
    <source>
        <dbReference type="SAM" id="Coils"/>
    </source>
</evidence>
<sequence length="1028" mass="109430">MKLHRLELTGFGPFRDTQVVDFDAFDADGLFLISGRTGTGKSSILDGVSFALYGSVPRYDGGEKRLRSDHADLSDPTEVRLEFTVGARRWRVTRAPEYDRPAKRGGGLTTEPPRAELEEMVDGRWVGRAAKPRTVGEALGEILGLNAQQFQQVILLAQNKFSRFLLASGEERQGLLRTLFGTRRFEQYRDELDRRRREAETALAAVDSRARTLIEEGERLARAHDLDTREAQDGAGDLADEHAGGSELAAHPDPRRADPAPAPVATRREDLARAHRRARYRVEQAEFARTATEERFAAAAAAHAAVVAAAARAQERQTLRHRLGELEARADEIARARRRLDGGRAAAVLRAPLDSLERAERAAAAAAHDADTARDRWRAGRTDASVDAARAVEQLTGDLARWEIAAAQERDLVARRVEHEAAVAAIAAREHDLADIDDRRAARPAERAQIDAEIAAVSVAAARLDDLRAEHLRLREVVAAAHRADDLAAALAAAEAVYATALTDSEAASAALGALLRRRVAGVAAELAAALVPGEPCPVCGSTEHPHPSPPADEPVTDDLLVAAERARDEASVAEADARERAGLAREAVAAARIAAGGLDGAAAEERLAATSAAQAEAERAAAELAGLSQRRARAEQAAAADDERRAACVEQLATARERARAAESDISRLEAVVTAARGSFATVAARIDAVAEERDRARAVVVADAARDERARAHLDARQELDALLAASGFDDLDAARAALISDEEIEGIDIAIADHAAQLSATRSRLLELELDAGGDDPSAHDVDVSRDAVELADAARADAISAHAGAVRTAEALQDLLQQVDRALAEVQESADEAAAVIRLADSVAGRAPNTMRMDLETFVLAAELEEIVAAANVRLAEMSSGRYTLHHSDARAARGRASGLGLDVLDAHTGRRRPPQSLSGGETFLASLALALGLGEVVTARAGGIRLDTLFVDEGFGSLDPETLELALRTLDDLRAGGRTVGVISHVEAMKEQLPAQLLVASTPEGPSVIHQDAARALGVERAR</sequence>
<evidence type="ECO:0000313" key="8">
    <source>
        <dbReference type="Proteomes" id="UP000031202"/>
    </source>
</evidence>
<dbReference type="PANTHER" id="PTHR32114">
    <property type="entry name" value="ABC TRANSPORTER ABCH.3"/>
    <property type="match status" value="1"/>
</dbReference>
<feature type="compositionally biased region" description="Basic and acidic residues" evidence="5">
    <location>
        <begin position="239"/>
        <end position="258"/>
    </location>
</feature>
<gene>
    <name evidence="7" type="ORF">RM52_12100</name>
</gene>
<dbReference type="Pfam" id="PF13558">
    <property type="entry name" value="SbcC_Walker_B"/>
    <property type="match status" value="1"/>
</dbReference>
<accession>A0A0B4C691</accession>
<evidence type="ECO:0000259" key="6">
    <source>
        <dbReference type="Pfam" id="PF13476"/>
    </source>
</evidence>
<evidence type="ECO:0000256" key="3">
    <source>
        <dbReference type="ARBA" id="ARBA00013368"/>
    </source>
</evidence>
<dbReference type="InterPro" id="IPR038729">
    <property type="entry name" value="Rad50/SbcC_AAA"/>
</dbReference>
<dbReference type="PANTHER" id="PTHR32114:SF2">
    <property type="entry name" value="ABC TRANSPORTER ABCH.3"/>
    <property type="match status" value="1"/>
</dbReference>
<organism evidence="7 8">
    <name type="scientific">Microbacterium hominis</name>
    <dbReference type="NCBI Taxonomy" id="162426"/>
    <lineage>
        <taxon>Bacteria</taxon>
        <taxon>Bacillati</taxon>
        <taxon>Actinomycetota</taxon>
        <taxon>Actinomycetes</taxon>
        <taxon>Micrococcales</taxon>
        <taxon>Microbacteriaceae</taxon>
        <taxon>Microbacterium</taxon>
    </lineage>
</organism>
<dbReference type="Pfam" id="PF13476">
    <property type="entry name" value="AAA_23"/>
    <property type="match status" value="1"/>
</dbReference>
<name>A0A0B4C691_9MICO</name>
<comment type="subunit">
    <text evidence="2">Heterodimer of SbcC and SbcD.</text>
</comment>
<comment type="caution">
    <text evidence="7">The sequence shown here is derived from an EMBL/GenBank/DDBJ whole genome shotgun (WGS) entry which is preliminary data.</text>
</comment>
<evidence type="ECO:0000256" key="5">
    <source>
        <dbReference type="SAM" id="MobiDB-lite"/>
    </source>
</evidence>
<evidence type="ECO:0000313" key="7">
    <source>
        <dbReference type="EMBL" id="KIC56559.1"/>
    </source>
</evidence>